<accession>A0A2T0T9T3</accession>
<dbReference type="AlphaFoldDB" id="A0A2T0T9T3"/>
<dbReference type="InterPro" id="IPR012349">
    <property type="entry name" value="Split_barrel_FMN-bd"/>
</dbReference>
<dbReference type="NCBIfam" id="TIGR03666">
    <property type="entry name" value="Rv2061_F420"/>
    <property type="match status" value="1"/>
</dbReference>
<organism evidence="3 4">
    <name type="scientific">Umezawaea tangerina</name>
    <dbReference type="NCBI Taxonomy" id="84725"/>
    <lineage>
        <taxon>Bacteria</taxon>
        <taxon>Bacillati</taxon>
        <taxon>Actinomycetota</taxon>
        <taxon>Actinomycetes</taxon>
        <taxon>Pseudonocardiales</taxon>
        <taxon>Pseudonocardiaceae</taxon>
        <taxon>Umezawaea</taxon>
    </lineage>
</organism>
<dbReference type="GO" id="GO:0016627">
    <property type="term" value="F:oxidoreductase activity, acting on the CH-CH group of donors"/>
    <property type="evidence" value="ECO:0007669"/>
    <property type="project" value="TreeGrafter"/>
</dbReference>
<dbReference type="PANTHER" id="PTHR35176:SF11">
    <property type="entry name" value="PYRIDOXAMINE 5'-PHOSPHATE OXIDASE FAMILY PROTEIN"/>
    <property type="match status" value="1"/>
</dbReference>
<name>A0A2T0T9T3_9PSEU</name>
<sequence>MTSGLGDGKYLLLTTYRKDGRAVATPVWVVADGDRLAAWSATDSGKVKRIRRDGKVSIGPCDIRGNPTGESVQAHAELLDESGSDRIRGLIAKKYGIAGRLTLLGSRLRRGRTGSIGISIVPSTGG</sequence>
<dbReference type="InterPro" id="IPR011576">
    <property type="entry name" value="Pyridox_Oxase_N"/>
</dbReference>
<dbReference type="EMBL" id="PVTF01000004">
    <property type="protein sequence ID" value="PRY42421.1"/>
    <property type="molecule type" value="Genomic_DNA"/>
</dbReference>
<evidence type="ECO:0000256" key="1">
    <source>
        <dbReference type="ARBA" id="ARBA00023002"/>
    </source>
</evidence>
<dbReference type="Gene3D" id="2.30.110.10">
    <property type="entry name" value="Electron Transport, Fmn-binding Protein, Chain A"/>
    <property type="match status" value="1"/>
</dbReference>
<keyword evidence="1" id="KW-0560">Oxidoreductase</keyword>
<dbReference type="RefSeq" id="WP_106187832.1">
    <property type="nucleotide sequence ID" value="NZ_PVTF01000004.1"/>
</dbReference>
<dbReference type="Proteomes" id="UP000239494">
    <property type="component" value="Unassembled WGS sequence"/>
</dbReference>
<evidence type="ECO:0000313" key="4">
    <source>
        <dbReference type="Proteomes" id="UP000239494"/>
    </source>
</evidence>
<dbReference type="SUPFAM" id="SSF50475">
    <property type="entry name" value="FMN-binding split barrel"/>
    <property type="match status" value="1"/>
</dbReference>
<evidence type="ECO:0000259" key="2">
    <source>
        <dbReference type="Pfam" id="PF01243"/>
    </source>
</evidence>
<comment type="caution">
    <text evidence="3">The sequence shown here is derived from an EMBL/GenBank/DDBJ whole genome shotgun (WGS) entry which is preliminary data.</text>
</comment>
<dbReference type="GO" id="GO:0070967">
    <property type="term" value="F:coenzyme F420 binding"/>
    <property type="evidence" value="ECO:0007669"/>
    <property type="project" value="TreeGrafter"/>
</dbReference>
<dbReference type="Pfam" id="PF01243">
    <property type="entry name" value="PNPOx_N"/>
    <property type="match status" value="1"/>
</dbReference>
<reference evidence="3 4" key="1">
    <citation type="submission" date="2018-03" db="EMBL/GenBank/DDBJ databases">
        <title>Genomic Encyclopedia of Archaeal and Bacterial Type Strains, Phase II (KMG-II): from individual species to whole genera.</title>
        <authorList>
            <person name="Goeker M."/>
        </authorList>
    </citation>
    <scope>NUCLEOTIDE SEQUENCE [LARGE SCALE GENOMIC DNA]</scope>
    <source>
        <strain evidence="3 4">DSM 44720</strain>
    </source>
</reference>
<protein>
    <recommendedName>
        <fullName evidence="2">Pyridoxamine 5'-phosphate oxidase N-terminal domain-containing protein</fullName>
    </recommendedName>
</protein>
<gene>
    <name evidence="3" type="ORF">CLV43_104254</name>
</gene>
<dbReference type="InterPro" id="IPR019965">
    <property type="entry name" value="PPOX_F420-dep_Rv2061_put"/>
</dbReference>
<dbReference type="PANTHER" id="PTHR35176">
    <property type="entry name" value="HEME OXYGENASE HI_0854-RELATED"/>
    <property type="match status" value="1"/>
</dbReference>
<dbReference type="OrthoDB" id="5738083at2"/>
<dbReference type="GO" id="GO:0005829">
    <property type="term" value="C:cytosol"/>
    <property type="evidence" value="ECO:0007669"/>
    <property type="project" value="TreeGrafter"/>
</dbReference>
<evidence type="ECO:0000313" key="3">
    <source>
        <dbReference type="EMBL" id="PRY42421.1"/>
    </source>
</evidence>
<dbReference type="InterPro" id="IPR052019">
    <property type="entry name" value="F420H2_bilvrd_red/Heme_oxyg"/>
</dbReference>
<proteinExistence type="predicted"/>
<keyword evidence="4" id="KW-1185">Reference proteome</keyword>
<feature type="domain" description="Pyridoxamine 5'-phosphate oxidase N-terminal" evidence="2">
    <location>
        <begin position="10"/>
        <end position="86"/>
    </location>
</feature>